<sequence>MILIVFVLTAYTVPHVEGAGLTRLMLDMIRTSQNDAVSRARHSLLSSLTFSLVQYNKYIPLNHCNYCTFGQYKSKSLRRHHPP</sequence>
<evidence type="ECO:0008006" key="4">
    <source>
        <dbReference type="Google" id="ProtNLM"/>
    </source>
</evidence>
<dbReference type="AlphaFoldDB" id="A0A016TK76"/>
<keyword evidence="1" id="KW-0732">Signal</keyword>
<gene>
    <name evidence="2" type="primary">Acey_s0094.g2741</name>
    <name evidence="2" type="ORF">Y032_0094g2741</name>
</gene>
<accession>A0A016TK76</accession>
<reference evidence="3" key="1">
    <citation type="journal article" date="2015" name="Nat. Genet.">
        <title>The genome and transcriptome of the zoonotic hookworm Ancylostoma ceylanicum identify infection-specific gene families.</title>
        <authorList>
            <person name="Schwarz E.M."/>
            <person name="Hu Y."/>
            <person name="Antoshechkin I."/>
            <person name="Miller M.M."/>
            <person name="Sternberg P.W."/>
            <person name="Aroian R.V."/>
        </authorList>
    </citation>
    <scope>NUCLEOTIDE SEQUENCE</scope>
    <source>
        <strain evidence="3">HY135</strain>
    </source>
</reference>
<name>A0A016TK76_9BILA</name>
<evidence type="ECO:0000256" key="1">
    <source>
        <dbReference type="SAM" id="SignalP"/>
    </source>
</evidence>
<evidence type="ECO:0000313" key="2">
    <source>
        <dbReference type="EMBL" id="EYC03409.1"/>
    </source>
</evidence>
<comment type="caution">
    <text evidence="2">The sequence shown here is derived from an EMBL/GenBank/DDBJ whole genome shotgun (WGS) entry which is preliminary data.</text>
</comment>
<evidence type="ECO:0000313" key="3">
    <source>
        <dbReference type="Proteomes" id="UP000024635"/>
    </source>
</evidence>
<feature type="chain" id="PRO_5001487737" description="Secreted protein" evidence="1">
    <location>
        <begin position="19"/>
        <end position="83"/>
    </location>
</feature>
<proteinExistence type="predicted"/>
<organism evidence="2 3">
    <name type="scientific">Ancylostoma ceylanicum</name>
    <dbReference type="NCBI Taxonomy" id="53326"/>
    <lineage>
        <taxon>Eukaryota</taxon>
        <taxon>Metazoa</taxon>
        <taxon>Ecdysozoa</taxon>
        <taxon>Nematoda</taxon>
        <taxon>Chromadorea</taxon>
        <taxon>Rhabditida</taxon>
        <taxon>Rhabditina</taxon>
        <taxon>Rhabditomorpha</taxon>
        <taxon>Strongyloidea</taxon>
        <taxon>Ancylostomatidae</taxon>
        <taxon>Ancylostomatinae</taxon>
        <taxon>Ancylostoma</taxon>
    </lineage>
</organism>
<keyword evidence="3" id="KW-1185">Reference proteome</keyword>
<dbReference type="EMBL" id="JARK01001430">
    <property type="protein sequence ID" value="EYC03409.1"/>
    <property type="molecule type" value="Genomic_DNA"/>
</dbReference>
<protein>
    <recommendedName>
        <fullName evidence="4">Secreted protein</fullName>
    </recommendedName>
</protein>
<dbReference type="Proteomes" id="UP000024635">
    <property type="component" value="Unassembled WGS sequence"/>
</dbReference>
<feature type="signal peptide" evidence="1">
    <location>
        <begin position="1"/>
        <end position="18"/>
    </location>
</feature>